<name>A0ABX8B8R6_9BACT</name>
<dbReference type="InterPro" id="IPR020556">
    <property type="entry name" value="Amidase_CS"/>
</dbReference>
<dbReference type="PANTHER" id="PTHR45847">
    <property type="entry name" value="FATTY ACID AMIDE HYDROLASE"/>
    <property type="match status" value="1"/>
</dbReference>
<dbReference type="RefSeq" id="WP_211427832.1">
    <property type="nucleotide sequence ID" value="NZ_CP072648.1"/>
</dbReference>
<keyword evidence="1" id="KW-0378">Hydrolase</keyword>
<gene>
    <name evidence="3" type="ORF">J8C06_06045</name>
</gene>
<dbReference type="Proteomes" id="UP000676506">
    <property type="component" value="Chromosome 1"/>
</dbReference>
<dbReference type="Pfam" id="PF01425">
    <property type="entry name" value="Amidase"/>
    <property type="match status" value="1"/>
</dbReference>
<evidence type="ECO:0000259" key="2">
    <source>
        <dbReference type="Pfam" id="PF01425"/>
    </source>
</evidence>
<dbReference type="PROSITE" id="PS00571">
    <property type="entry name" value="AMIDASES"/>
    <property type="match status" value="1"/>
</dbReference>
<evidence type="ECO:0000256" key="1">
    <source>
        <dbReference type="ARBA" id="ARBA00022801"/>
    </source>
</evidence>
<protein>
    <submittedName>
        <fullName evidence="3">Amidase</fullName>
    </submittedName>
</protein>
<dbReference type="PANTHER" id="PTHR45847:SF6">
    <property type="entry name" value="FATTY ACID AMIDE HYDROLASE"/>
    <property type="match status" value="1"/>
</dbReference>
<keyword evidence="4" id="KW-1185">Reference proteome</keyword>
<proteinExistence type="predicted"/>
<dbReference type="Gene3D" id="3.90.1300.10">
    <property type="entry name" value="Amidase signature (AS) domain"/>
    <property type="match status" value="1"/>
</dbReference>
<organism evidence="3 4">
    <name type="scientific">Chloracidobacterium validum</name>
    <dbReference type="NCBI Taxonomy" id="2821543"/>
    <lineage>
        <taxon>Bacteria</taxon>
        <taxon>Pseudomonadati</taxon>
        <taxon>Acidobacteriota</taxon>
        <taxon>Terriglobia</taxon>
        <taxon>Terriglobales</taxon>
        <taxon>Acidobacteriaceae</taxon>
        <taxon>Chloracidobacterium</taxon>
    </lineage>
</organism>
<evidence type="ECO:0000313" key="3">
    <source>
        <dbReference type="EMBL" id="QUW01940.1"/>
    </source>
</evidence>
<evidence type="ECO:0000313" key="4">
    <source>
        <dbReference type="Proteomes" id="UP000676506"/>
    </source>
</evidence>
<feature type="domain" description="Amidase" evidence="2">
    <location>
        <begin position="34"/>
        <end position="507"/>
    </location>
</feature>
<dbReference type="PIRSF" id="PIRSF001221">
    <property type="entry name" value="Amidase_fungi"/>
    <property type="match status" value="1"/>
</dbReference>
<dbReference type="InterPro" id="IPR036928">
    <property type="entry name" value="AS_sf"/>
</dbReference>
<dbReference type="EMBL" id="CP072648">
    <property type="protein sequence ID" value="QUW01940.1"/>
    <property type="molecule type" value="Genomic_DNA"/>
</dbReference>
<dbReference type="SUPFAM" id="SSF75304">
    <property type="entry name" value="Amidase signature (AS) enzymes"/>
    <property type="match status" value="1"/>
</dbReference>
<reference evidence="3 4" key="1">
    <citation type="submission" date="2021-03" db="EMBL/GenBank/DDBJ databases">
        <title>Genomic and phenotypic characterization of Chloracidobacterium isolates provides evidence for multiple species.</title>
        <authorList>
            <person name="Saini M.K."/>
            <person name="Costas A.M.G."/>
            <person name="Tank M."/>
            <person name="Bryant D.A."/>
        </authorList>
    </citation>
    <scope>NUCLEOTIDE SEQUENCE [LARGE SCALE GENOMIC DNA]</scope>
    <source>
        <strain evidence="3 4">BV2-C</strain>
    </source>
</reference>
<accession>A0ABX8B8R6</accession>
<dbReference type="InterPro" id="IPR023631">
    <property type="entry name" value="Amidase_dom"/>
</dbReference>
<sequence length="519" mass="55815">MADRLPAPENPLVQMSAGDLVRRLALGEVTAQAVVEAHIERIEAVNPQLNAVVVTCFEEARQAAAEADARRARGDAIGRLHGLPITIKESFDVANTPTTLGLVQRACSRAAQDAPLVTRLRQAGAIILGKTNLPQIAMANECENPLYGRTTHPLDARRTPGGSSGGEAAIIAAFGSPLGLGSDIGGSLRLPAHACGIASLKPTANRLTMQGHAEVFPGMEAIVCQPGPMARRVADLGLAMQVLTAAETPIPPDPSVPPVPWVEPEHAPIGQGLRVAYYLDNGLFSPSPAIRRAVREAADALERRGADVIPWTPPDVTEAFGLFIGILFADNLRYARDLLYAEPIWTPLWPFLVLSGLPNVVRDWLARLADVTGQRATARLLRAARSRTAGGYWQLVEAQKRYRERFLARLDEQRCDVILCPADGLPALTHGASTYTAEAASYTALYNVLGMPAGVVPWTVVRPGEESDRPDVLDLARRTAREVERESAGLPVGVQVVARPWREDLVLRVMQALEDGRAG</sequence>
<dbReference type="InterPro" id="IPR052096">
    <property type="entry name" value="Endocannabinoid_amidase"/>
</dbReference>